<feature type="transmembrane region" description="Helical" evidence="7">
    <location>
        <begin position="219"/>
        <end position="241"/>
    </location>
</feature>
<name>A0A5C6CM71_9BACT</name>
<dbReference type="InterPro" id="IPR051788">
    <property type="entry name" value="MFS_Transporter"/>
</dbReference>
<organism evidence="9 10">
    <name type="scientific">Bythopirellula polymerisocia</name>
    <dbReference type="NCBI Taxonomy" id="2528003"/>
    <lineage>
        <taxon>Bacteria</taxon>
        <taxon>Pseudomonadati</taxon>
        <taxon>Planctomycetota</taxon>
        <taxon>Planctomycetia</taxon>
        <taxon>Pirellulales</taxon>
        <taxon>Lacipirellulaceae</taxon>
        <taxon>Bythopirellula</taxon>
    </lineage>
</organism>
<evidence type="ECO:0000256" key="5">
    <source>
        <dbReference type="ARBA" id="ARBA00022989"/>
    </source>
</evidence>
<dbReference type="CDD" id="cd06174">
    <property type="entry name" value="MFS"/>
    <property type="match status" value="1"/>
</dbReference>
<feature type="transmembrane region" description="Helical" evidence="7">
    <location>
        <begin position="172"/>
        <end position="191"/>
    </location>
</feature>
<dbReference type="InterPro" id="IPR011701">
    <property type="entry name" value="MFS"/>
</dbReference>
<comment type="caution">
    <text evidence="9">The sequence shown here is derived from an EMBL/GenBank/DDBJ whole genome shotgun (WGS) entry which is preliminary data.</text>
</comment>
<keyword evidence="10" id="KW-1185">Reference proteome</keyword>
<evidence type="ECO:0000256" key="7">
    <source>
        <dbReference type="SAM" id="Phobius"/>
    </source>
</evidence>
<dbReference type="AlphaFoldDB" id="A0A5C6CM71"/>
<dbReference type="Proteomes" id="UP000318437">
    <property type="component" value="Unassembled WGS sequence"/>
</dbReference>
<dbReference type="PANTHER" id="PTHR23514">
    <property type="entry name" value="BYPASS OF STOP CODON PROTEIN 6"/>
    <property type="match status" value="1"/>
</dbReference>
<dbReference type="EMBL" id="SJPS01000004">
    <property type="protein sequence ID" value="TWU26023.1"/>
    <property type="molecule type" value="Genomic_DNA"/>
</dbReference>
<keyword evidence="4 7" id="KW-0812">Transmembrane</keyword>
<protein>
    <submittedName>
        <fullName evidence="9">Major Facilitator Superfamily protein</fullName>
    </submittedName>
</protein>
<dbReference type="RefSeq" id="WP_146451576.1">
    <property type="nucleotide sequence ID" value="NZ_SJPS01000004.1"/>
</dbReference>
<feature type="transmembrane region" description="Helical" evidence="7">
    <location>
        <begin position="136"/>
        <end position="160"/>
    </location>
</feature>
<evidence type="ECO:0000313" key="10">
    <source>
        <dbReference type="Proteomes" id="UP000318437"/>
    </source>
</evidence>
<keyword evidence="6 7" id="KW-0472">Membrane</keyword>
<feature type="transmembrane region" description="Helical" evidence="7">
    <location>
        <begin position="478"/>
        <end position="500"/>
    </location>
</feature>
<gene>
    <name evidence="9" type="ORF">Pla144_32400</name>
</gene>
<dbReference type="GO" id="GO:0012505">
    <property type="term" value="C:endomembrane system"/>
    <property type="evidence" value="ECO:0007669"/>
    <property type="project" value="UniProtKB-SubCell"/>
</dbReference>
<comment type="subcellular location">
    <subcellularLocation>
        <location evidence="1">Endomembrane system</location>
        <topology evidence="1">Multi-pass membrane protein</topology>
    </subcellularLocation>
</comment>
<reference evidence="9 10" key="1">
    <citation type="submission" date="2019-02" db="EMBL/GenBank/DDBJ databases">
        <title>Deep-cultivation of Planctomycetes and their phenomic and genomic characterization uncovers novel biology.</title>
        <authorList>
            <person name="Wiegand S."/>
            <person name="Jogler M."/>
            <person name="Boedeker C."/>
            <person name="Pinto D."/>
            <person name="Vollmers J."/>
            <person name="Rivas-Marin E."/>
            <person name="Kohn T."/>
            <person name="Peeters S.H."/>
            <person name="Heuer A."/>
            <person name="Rast P."/>
            <person name="Oberbeckmann S."/>
            <person name="Bunk B."/>
            <person name="Jeske O."/>
            <person name="Meyerdierks A."/>
            <person name="Storesund J.E."/>
            <person name="Kallscheuer N."/>
            <person name="Luecker S."/>
            <person name="Lage O.M."/>
            <person name="Pohl T."/>
            <person name="Merkel B.J."/>
            <person name="Hornburger P."/>
            <person name="Mueller R.-W."/>
            <person name="Bruemmer F."/>
            <person name="Labrenz M."/>
            <person name="Spormann A.M."/>
            <person name="Op Den Camp H."/>
            <person name="Overmann J."/>
            <person name="Amann R."/>
            <person name="Jetten M.S.M."/>
            <person name="Mascher T."/>
            <person name="Medema M.H."/>
            <person name="Devos D.P."/>
            <person name="Kaster A.-K."/>
            <person name="Ovreas L."/>
            <person name="Rohde M."/>
            <person name="Galperin M.Y."/>
            <person name="Jogler C."/>
        </authorList>
    </citation>
    <scope>NUCLEOTIDE SEQUENCE [LARGE SCALE GENOMIC DNA]</scope>
    <source>
        <strain evidence="9 10">Pla144</strain>
    </source>
</reference>
<evidence type="ECO:0000256" key="1">
    <source>
        <dbReference type="ARBA" id="ARBA00004127"/>
    </source>
</evidence>
<dbReference type="GO" id="GO:0022857">
    <property type="term" value="F:transmembrane transporter activity"/>
    <property type="evidence" value="ECO:0007669"/>
    <property type="project" value="InterPro"/>
</dbReference>
<dbReference type="PANTHER" id="PTHR23514:SF3">
    <property type="entry name" value="BYPASS OF STOP CODON PROTEIN 6"/>
    <property type="match status" value="1"/>
</dbReference>
<dbReference type="Gene3D" id="1.20.1250.20">
    <property type="entry name" value="MFS general substrate transporter like domains"/>
    <property type="match status" value="2"/>
</dbReference>
<feature type="transmembrane region" description="Helical" evidence="7">
    <location>
        <begin position="102"/>
        <end position="124"/>
    </location>
</feature>
<sequence>MSSENNQKRLFLGCFVALVATAFGFAVRNSPQVIDSWQQSFDLTEEQIGTLIGVGLFPFAISIILLSLVVDRIGYGRILVFAFVGHLASVILTIMAKDFRTLYVATFIYALANGAVEAVINPVVATIHRENKTHWLNILHAGWPGGLVLGGVLSILVLTVGNKLGATLPGELWQWQLGILLLPILLYGFLLRGMEFPQQERVEAGVSYRTMLEEFGAGSAYIVSFLIVMGVSQLITVFGYAPVSPKMALLWAVPPTLIFAAFIRSFGRPMFVFLMLIMFLLATTELGTDGWIQNIMGTVLNDPIKGTLFLIYTSAIMFVLRFFAGPIVHRISPLGLLASCSALAAIGLYWLGNAGTAAGMLFAAATLYGVGKTFFWPTTLGVVSEQYPKGGALLINAISGIGMISIGTLGGPAIGTLQDQTVNSAVMLAMPEVHSEIAKDQQGLFFEYQAIDGAKVSTLPEETQKKIIALEGQTKQKALAKIAILPMIMCGCYLVLVLYFKSRGGYRAEVLTGHAAIDEKFTGGIQGPGEA</sequence>
<dbReference type="Pfam" id="PF07690">
    <property type="entry name" value="MFS_1"/>
    <property type="match status" value="1"/>
</dbReference>
<feature type="transmembrane region" description="Helical" evidence="7">
    <location>
        <begin position="247"/>
        <end position="263"/>
    </location>
</feature>
<dbReference type="InterPro" id="IPR020846">
    <property type="entry name" value="MFS_dom"/>
</dbReference>
<evidence type="ECO:0000256" key="4">
    <source>
        <dbReference type="ARBA" id="ARBA00022692"/>
    </source>
</evidence>
<accession>A0A5C6CM71</accession>
<keyword evidence="3" id="KW-0813">Transport</keyword>
<feature type="transmembrane region" description="Helical" evidence="7">
    <location>
        <begin position="270"/>
        <end position="292"/>
    </location>
</feature>
<feature type="transmembrane region" description="Helical" evidence="7">
    <location>
        <begin position="392"/>
        <end position="414"/>
    </location>
</feature>
<dbReference type="OrthoDB" id="9783757at2"/>
<comment type="similarity">
    <text evidence="2">Belongs to the major facilitator superfamily.</text>
</comment>
<feature type="transmembrane region" description="Helical" evidence="7">
    <location>
        <begin position="331"/>
        <end position="351"/>
    </location>
</feature>
<proteinExistence type="inferred from homology"/>
<feature type="transmembrane region" description="Helical" evidence="7">
    <location>
        <begin position="357"/>
        <end position="380"/>
    </location>
</feature>
<feature type="transmembrane region" description="Helical" evidence="7">
    <location>
        <begin position="77"/>
        <end position="96"/>
    </location>
</feature>
<dbReference type="SUPFAM" id="SSF103473">
    <property type="entry name" value="MFS general substrate transporter"/>
    <property type="match status" value="1"/>
</dbReference>
<dbReference type="InterPro" id="IPR036259">
    <property type="entry name" value="MFS_trans_sf"/>
</dbReference>
<evidence type="ECO:0000256" key="2">
    <source>
        <dbReference type="ARBA" id="ARBA00008335"/>
    </source>
</evidence>
<dbReference type="PROSITE" id="PS50850">
    <property type="entry name" value="MFS"/>
    <property type="match status" value="1"/>
</dbReference>
<evidence type="ECO:0000313" key="9">
    <source>
        <dbReference type="EMBL" id="TWU26023.1"/>
    </source>
</evidence>
<keyword evidence="5 7" id="KW-1133">Transmembrane helix</keyword>
<feature type="domain" description="Major facilitator superfamily (MFS) profile" evidence="8">
    <location>
        <begin position="10"/>
        <end position="503"/>
    </location>
</feature>
<evidence type="ECO:0000259" key="8">
    <source>
        <dbReference type="PROSITE" id="PS50850"/>
    </source>
</evidence>
<feature type="transmembrane region" description="Helical" evidence="7">
    <location>
        <begin position="48"/>
        <end position="70"/>
    </location>
</feature>
<evidence type="ECO:0000256" key="6">
    <source>
        <dbReference type="ARBA" id="ARBA00023136"/>
    </source>
</evidence>
<feature type="transmembrane region" description="Helical" evidence="7">
    <location>
        <begin position="304"/>
        <end position="324"/>
    </location>
</feature>
<evidence type="ECO:0000256" key="3">
    <source>
        <dbReference type="ARBA" id="ARBA00022448"/>
    </source>
</evidence>
<dbReference type="GO" id="GO:0016020">
    <property type="term" value="C:membrane"/>
    <property type="evidence" value="ECO:0007669"/>
    <property type="project" value="TreeGrafter"/>
</dbReference>